<feature type="domain" description="Cyclic nucleotide-binding" evidence="3">
    <location>
        <begin position="21"/>
        <end position="140"/>
    </location>
</feature>
<dbReference type="PROSITE" id="PS50042">
    <property type="entry name" value="CNMP_BINDING_3"/>
    <property type="match status" value="1"/>
</dbReference>
<dbReference type="GO" id="GO:0004791">
    <property type="term" value="F:thioredoxin-disulfide reductase (NADPH) activity"/>
    <property type="evidence" value="ECO:0007669"/>
    <property type="project" value="UniProtKB-EC"/>
</dbReference>
<name>A0A6J4PFF0_9CYAN</name>
<dbReference type="Pfam" id="PF07992">
    <property type="entry name" value="Pyr_redox_2"/>
    <property type="match status" value="1"/>
</dbReference>
<evidence type="ECO:0000256" key="2">
    <source>
        <dbReference type="ARBA" id="ARBA00023002"/>
    </source>
</evidence>
<reference evidence="4" key="1">
    <citation type="submission" date="2020-02" db="EMBL/GenBank/DDBJ databases">
        <authorList>
            <person name="Meier V. D."/>
        </authorList>
    </citation>
    <scope>NUCLEOTIDE SEQUENCE</scope>
    <source>
        <strain evidence="4">AVDCRST_MAG94</strain>
    </source>
</reference>
<dbReference type="Gene3D" id="2.60.120.10">
    <property type="entry name" value="Jelly Rolls"/>
    <property type="match status" value="1"/>
</dbReference>
<dbReference type="SMART" id="SM00100">
    <property type="entry name" value="cNMP"/>
    <property type="match status" value="1"/>
</dbReference>
<evidence type="ECO:0000256" key="1">
    <source>
        <dbReference type="ARBA" id="ARBA00022630"/>
    </source>
</evidence>
<keyword evidence="2 4" id="KW-0560">Oxidoreductase</keyword>
<sequence>MEAVSEKPFDPTDPYVRTAQTFPTLTEEQIERAKLLGQEEFLPKGTILFERGQRSVDFFIVLQGNIEIYEHRQNGLNVFTVHDEHQFTGEIDLFNDRQILVGGRMGEDGRVLRFNRQQFRKLTIAEPDIGEVVIRAFILRRMGLISHQQGSVVLITAKESADTLRIERFLRRNGYPLEVLNYDTACQEKAFLHNVDLRTEHLPAVYIHLDEKLLHNPSNLILAELLGLVETLPDNHVYDVAIVGGGPAGLSAAVYAASEALDVVLIEAEAPGGQAGTSSKIENYLGFPTGISGQALAGRAQIQAQKFGATIALPFSVSEIDCQTQPFTLTLDNQAKIRTKTVVVASGARYRTLNCDHSFDNAGVYYAATAMEGSVCQNEPIIVVGGGNSAGQAAVFLSRHASHVHILVRGQDLKATMSDYLVGRIKASGRITLHTQTEIAALKGDKHLEEVTWYNSSTETMETHAIRHVFLMIGAVPNTQWLQNCLTLDEKDFICTGLQLVEHQAWKLQRQPTIFETSVPGIFAAGDVRSGSVKRVASAVGEGAIIISQVHQFLSAQNGGDLLNQQLPIH</sequence>
<dbReference type="Gene3D" id="3.50.50.60">
    <property type="entry name" value="FAD/NAD(P)-binding domain"/>
    <property type="match status" value="2"/>
</dbReference>
<organism evidence="4">
    <name type="scientific">uncultured Leptolyngbya sp</name>
    <dbReference type="NCBI Taxonomy" id="332963"/>
    <lineage>
        <taxon>Bacteria</taxon>
        <taxon>Bacillati</taxon>
        <taxon>Cyanobacteriota</taxon>
        <taxon>Cyanophyceae</taxon>
        <taxon>Leptolyngbyales</taxon>
        <taxon>Leptolyngbyaceae</taxon>
        <taxon>Leptolyngbya group</taxon>
        <taxon>Leptolyngbya</taxon>
        <taxon>environmental samples</taxon>
    </lineage>
</organism>
<dbReference type="SUPFAM" id="SSF51905">
    <property type="entry name" value="FAD/NAD(P)-binding domain"/>
    <property type="match status" value="1"/>
</dbReference>
<dbReference type="Pfam" id="PF00027">
    <property type="entry name" value="cNMP_binding"/>
    <property type="match status" value="1"/>
</dbReference>
<dbReference type="EMBL" id="CADCTY010002273">
    <property type="protein sequence ID" value="CAA9414457.1"/>
    <property type="molecule type" value="Genomic_DNA"/>
</dbReference>
<gene>
    <name evidence="4" type="ORF">AVDCRST_MAG94-6614</name>
</gene>
<dbReference type="AlphaFoldDB" id="A0A6J4PFF0"/>
<dbReference type="InterPro" id="IPR036188">
    <property type="entry name" value="FAD/NAD-bd_sf"/>
</dbReference>
<dbReference type="EC" id="1.8.1.9" evidence="4"/>
<dbReference type="PRINTS" id="PR00368">
    <property type="entry name" value="FADPNR"/>
</dbReference>
<evidence type="ECO:0000313" key="4">
    <source>
        <dbReference type="EMBL" id="CAA9414457.1"/>
    </source>
</evidence>
<dbReference type="PRINTS" id="PR00469">
    <property type="entry name" value="PNDRDTASEII"/>
</dbReference>
<dbReference type="InterPro" id="IPR014710">
    <property type="entry name" value="RmlC-like_jellyroll"/>
</dbReference>
<accession>A0A6J4PFF0</accession>
<dbReference type="InterPro" id="IPR018490">
    <property type="entry name" value="cNMP-bd_dom_sf"/>
</dbReference>
<proteinExistence type="predicted"/>
<dbReference type="InterPro" id="IPR000595">
    <property type="entry name" value="cNMP-bd_dom"/>
</dbReference>
<dbReference type="PANTHER" id="PTHR48105">
    <property type="entry name" value="THIOREDOXIN REDUCTASE 1-RELATED-RELATED"/>
    <property type="match status" value="1"/>
</dbReference>
<evidence type="ECO:0000259" key="3">
    <source>
        <dbReference type="PROSITE" id="PS50042"/>
    </source>
</evidence>
<dbReference type="InterPro" id="IPR023753">
    <property type="entry name" value="FAD/NAD-binding_dom"/>
</dbReference>
<keyword evidence="1" id="KW-0285">Flavoprotein</keyword>
<dbReference type="InterPro" id="IPR050097">
    <property type="entry name" value="Ferredoxin-NADP_redctase_2"/>
</dbReference>
<dbReference type="CDD" id="cd00038">
    <property type="entry name" value="CAP_ED"/>
    <property type="match status" value="1"/>
</dbReference>
<protein>
    <submittedName>
        <fullName evidence="4">Thioredoxin reductase</fullName>
        <ecNumber evidence="4">1.8.1.9</ecNumber>
    </submittedName>
</protein>
<dbReference type="SUPFAM" id="SSF51206">
    <property type="entry name" value="cAMP-binding domain-like"/>
    <property type="match status" value="1"/>
</dbReference>